<keyword evidence="3" id="KW-1185">Reference proteome</keyword>
<name>A0A0C3NH38_PISTI</name>
<evidence type="ECO:0000256" key="1">
    <source>
        <dbReference type="SAM" id="MobiDB-lite"/>
    </source>
</evidence>
<gene>
    <name evidence="2" type="ORF">M404DRAFT_1008061</name>
</gene>
<evidence type="ECO:0000313" key="3">
    <source>
        <dbReference type="Proteomes" id="UP000054217"/>
    </source>
</evidence>
<dbReference type="HOGENOM" id="CLU_2498743_0_0_1"/>
<reference evidence="2 3" key="1">
    <citation type="submission" date="2014-04" db="EMBL/GenBank/DDBJ databases">
        <authorList>
            <consortium name="DOE Joint Genome Institute"/>
            <person name="Kuo A."/>
            <person name="Kohler A."/>
            <person name="Costa M.D."/>
            <person name="Nagy L.G."/>
            <person name="Floudas D."/>
            <person name="Copeland A."/>
            <person name="Barry K.W."/>
            <person name="Cichocki N."/>
            <person name="Veneault-Fourrey C."/>
            <person name="LaButti K."/>
            <person name="Lindquist E.A."/>
            <person name="Lipzen A."/>
            <person name="Lundell T."/>
            <person name="Morin E."/>
            <person name="Murat C."/>
            <person name="Sun H."/>
            <person name="Tunlid A."/>
            <person name="Henrissat B."/>
            <person name="Grigoriev I.V."/>
            <person name="Hibbett D.S."/>
            <person name="Martin F."/>
            <person name="Nordberg H.P."/>
            <person name="Cantor M.N."/>
            <person name="Hua S.X."/>
        </authorList>
    </citation>
    <scope>NUCLEOTIDE SEQUENCE [LARGE SCALE GENOMIC DNA]</scope>
    <source>
        <strain evidence="2 3">Marx 270</strain>
    </source>
</reference>
<accession>A0A0C3NH38</accession>
<dbReference type="OrthoDB" id="10321800at2759"/>
<evidence type="ECO:0000313" key="2">
    <source>
        <dbReference type="EMBL" id="KIN94778.1"/>
    </source>
</evidence>
<organism evidence="2 3">
    <name type="scientific">Pisolithus tinctorius Marx 270</name>
    <dbReference type="NCBI Taxonomy" id="870435"/>
    <lineage>
        <taxon>Eukaryota</taxon>
        <taxon>Fungi</taxon>
        <taxon>Dikarya</taxon>
        <taxon>Basidiomycota</taxon>
        <taxon>Agaricomycotina</taxon>
        <taxon>Agaricomycetes</taxon>
        <taxon>Agaricomycetidae</taxon>
        <taxon>Boletales</taxon>
        <taxon>Sclerodermatineae</taxon>
        <taxon>Pisolithaceae</taxon>
        <taxon>Pisolithus</taxon>
    </lineage>
</organism>
<sequence>MSRASAHSDQLTGDPTLRTRGFGSIFPKAISKATSTFNDNKNGNSTCDNIFHGVIRAPASGAEDVRERLEECGRSQAIIRPNSKGV</sequence>
<dbReference type="AlphaFoldDB" id="A0A0C3NH38"/>
<dbReference type="EMBL" id="KN832086">
    <property type="protein sequence ID" value="KIN94778.1"/>
    <property type="molecule type" value="Genomic_DNA"/>
</dbReference>
<protein>
    <submittedName>
        <fullName evidence="2">Uncharacterized protein</fullName>
    </submittedName>
</protein>
<reference evidence="3" key="2">
    <citation type="submission" date="2015-01" db="EMBL/GenBank/DDBJ databases">
        <title>Evolutionary Origins and Diversification of the Mycorrhizal Mutualists.</title>
        <authorList>
            <consortium name="DOE Joint Genome Institute"/>
            <consortium name="Mycorrhizal Genomics Consortium"/>
            <person name="Kohler A."/>
            <person name="Kuo A."/>
            <person name="Nagy L.G."/>
            <person name="Floudas D."/>
            <person name="Copeland A."/>
            <person name="Barry K.W."/>
            <person name="Cichocki N."/>
            <person name="Veneault-Fourrey C."/>
            <person name="LaButti K."/>
            <person name="Lindquist E.A."/>
            <person name="Lipzen A."/>
            <person name="Lundell T."/>
            <person name="Morin E."/>
            <person name="Murat C."/>
            <person name="Riley R."/>
            <person name="Ohm R."/>
            <person name="Sun H."/>
            <person name="Tunlid A."/>
            <person name="Henrissat B."/>
            <person name="Grigoriev I.V."/>
            <person name="Hibbett D.S."/>
            <person name="Martin F."/>
        </authorList>
    </citation>
    <scope>NUCLEOTIDE SEQUENCE [LARGE SCALE GENOMIC DNA]</scope>
    <source>
        <strain evidence="3">Marx 270</strain>
    </source>
</reference>
<dbReference type="InParanoid" id="A0A0C3NH38"/>
<dbReference type="Proteomes" id="UP000054217">
    <property type="component" value="Unassembled WGS sequence"/>
</dbReference>
<feature type="compositionally biased region" description="Polar residues" evidence="1">
    <location>
        <begin position="1"/>
        <end position="13"/>
    </location>
</feature>
<proteinExistence type="predicted"/>
<feature type="region of interest" description="Disordered" evidence="1">
    <location>
        <begin position="1"/>
        <end position="23"/>
    </location>
</feature>